<feature type="binding site" evidence="11">
    <location>
        <position position="368"/>
    </location>
    <ligand>
        <name>FAD</name>
        <dbReference type="ChEBI" id="CHEBI:57692"/>
    </ligand>
</feature>
<dbReference type="GO" id="GO:0002098">
    <property type="term" value="P:tRNA wobble uridine modification"/>
    <property type="evidence" value="ECO:0007669"/>
    <property type="project" value="InterPro"/>
</dbReference>
<comment type="subunit">
    <text evidence="9 11">Homodimer. Heterotetramer of two MnmE and two MnmG subunits.</text>
</comment>
<evidence type="ECO:0000256" key="6">
    <source>
        <dbReference type="ARBA" id="ARBA00022694"/>
    </source>
</evidence>
<dbReference type="OrthoDB" id="9815560at2"/>
<dbReference type="SUPFAM" id="SSF51905">
    <property type="entry name" value="FAD/NAD(P)-binding domain"/>
    <property type="match status" value="1"/>
</dbReference>
<feature type="binding site" evidence="11">
    <location>
        <begin position="271"/>
        <end position="285"/>
    </location>
    <ligand>
        <name>NAD(+)</name>
        <dbReference type="ChEBI" id="CHEBI:57540"/>
    </ligand>
</feature>
<dbReference type="AlphaFoldDB" id="A0A0S4M1L7"/>
<evidence type="ECO:0000256" key="11">
    <source>
        <dbReference type="HAMAP-Rule" id="MF_00129"/>
    </source>
</evidence>
<keyword evidence="6 11" id="KW-0819">tRNA processing</keyword>
<evidence type="ECO:0000256" key="9">
    <source>
        <dbReference type="ARBA" id="ARBA00025948"/>
    </source>
</evidence>
<dbReference type="InterPro" id="IPR002218">
    <property type="entry name" value="MnmG-rel"/>
</dbReference>
<dbReference type="GO" id="GO:0030488">
    <property type="term" value="P:tRNA methylation"/>
    <property type="evidence" value="ECO:0007669"/>
    <property type="project" value="TreeGrafter"/>
</dbReference>
<reference evidence="14" key="1">
    <citation type="submission" date="2015-11" db="EMBL/GenBank/DDBJ databases">
        <authorList>
            <person name="Seth-Smith H.M.B."/>
        </authorList>
    </citation>
    <scope>NUCLEOTIDE SEQUENCE [LARGE SCALE GENOMIC DNA]</scope>
    <source>
        <strain evidence="14">2013Ark11</strain>
    </source>
</reference>
<dbReference type="NCBIfam" id="TIGR00136">
    <property type="entry name" value="mnmG_gidA"/>
    <property type="match status" value="1"/>
</dbReference>
<evidence type="ECO:0000259" key="12">
    <source>
        <dbReference type="SMART" id="SM01228"/>
    </source>
</evidence>
<dbReference type="FunFam" id="3.50.50.60:FF:000002">
    <property type="entry name" value="tRNA uridine 5-carboxymethylaminomethyl modification enzyme MnmG"/>
    <property type="match status" value="1"/>
</dbReference>
<dbReference type="PANTHER" id="PTHR11806">
    <property type="entry name" value="GLUCOSE INHIBITED DIVISION PROTEIN A"/>
    <property type="match status" value="1"/>
</dbReference>
<dbReference type="Gene3D" id="3.50.50.60">
    <property type="entry name" value="FAD/NAD(P)-binding domain"/>
    <property type="match status" value="2"/>
</dbReference>
<dbReference type="InterPro" id="IPR036188">
    <property type="entry name" value="FAD/NAD-bd_sf"/>
</dbReference>
<gene>
    <name evidence="11 13" type="primary">mnmG</name>
    <name evidence="11" type="synonym">gidA</name>
    <name evidence="13" type="ORF">Ark11_0279</name>
</gene>
<dbReference type="GO" id="GO:0050660">
    <property type="term" value="F:flavin adenine dinucleotide binding"/>
    <property type="evidence" value="ECO:0007669"/>
    <property type="project" value="UniProtKB-UniRule"/>
</dbReference>
<dbReference type="Pfam" id="PF01134">
    <property type="entry name" value="GIDA"/>
    <property type="match status" value="1"/>
</dbReference>
<dbReference type="InterPro" id="IPR020595">
    <property type="entry name" value="MnmG-rel_CS"/>
</dbReference>
<dbReference type="InterPro" id="IPR049312">
    <property type="entry name" value="GIDA_C_N"/>
</dbReference>
<proteinExistence type="inferred from homology"/>
<dbReference type="RefSeq" id="WP_092486531.1">
    <property type="nucleotide sequence ID" value="NZ_FLSL01000089.1"/>
</dbReference>
<evidence type="ECO:0000256" key="2">
    <source>
        <dbReference type="ARBA" id="ARBA00003717"/>
    </source>
</evidence>
<keyword evidence="14" id="KW-1185">Reference proteome</keyword>
<evidence type="ECO:0000256" key="8">
    <source>
        <dbReference type="ARBA" id="ARBA00023027"/>
    </source>
</evidence>
<organism evidence="13 14">
    <name type="scientific">Candidatus Ichthyocystis hellenicum</name>
    <dbReference type="NCBI Taxonomy" id="1561003"/>
    <lineage>
        <taxon>Bacteria</taxon>
        <taxon>Pseudomonadati</taxon>
        <taxon>Pseudomonadota</taxon>
        <taxon>Betaproteobacteria</taxon>
        <taxon>Burkholderiales</taxon>
        <taxon>Candidatus Ichthyocystis</taxon>
    </lineage>
</organism>
<dbReference type="PATRIC" id="fig|1561003.3.peg.286"/>
<evidence type="ECO:0000256" key="5">
    <source>
        <dbReference type="ARBA" id="ARBA00022630"/>
    </source>
</evidence>
<sequence>MGCHSFQVIVVGAGHAGVEAALACARMSVNTLLLTLGEGDLGRMSCNPSIGGIGKSHLVKEVDALGGLMAAAADRSGIQFRVLNRSKGLAVQATRAQVDRVLYQKEVRDVVLNHPFLTFMSGQVTRLSISRGRCVGVICGSEEILSNVVILTTGTFLGGVIHIGDERFEGGRVGDPSSHELSVQLREIGLSVGRLKTGTPPRLNGKTIRFDEFVEQWGDFPTPVFSDQGVFCSHPEQRCCWIAQTNQKTHDVVRAGWSKSPVFSGAIEGVGPRYCPSIEDKVFRFSEKESHPVFIEPEGLTSDLIYPNGISTSLPRELQDEIIHSISGLEQAEIVRYGYAIEYDYLDPRNLFLHLESKSLPGLFLAGQINGTTGYEEAAAQGLLAGINAALYVKGKSYWVPRRDQAYIGVMVDDLVFRGVSEPYRMFTSRAEYRLMLREDNADQRLTEDGYRMGLVTNDHWSYFCRKQEALVLEEDRLRSSRVLIDSDAGKNLHSKKNTSLLQLLKRPEFEYSDFFDESSSVVSWPASWKRSLEARVKYAGYVDRQKKDVEKMHFFDRVKIPSNLDLDLISGLSSEVKQVLRQVCPETLGQASRLSGVTPASIQLLRTYLRRCCGI</sequence>
<dbReference type="PROSITE" id="PS01280">
    <property type="entry name" value="GIDA_1"/>
    <property type="match status" value="1"/>
</dbReference>
<evidence type="ECO:0000256" key="10">
    <source>
        <dbReference type="ARBA" id="ARBA00031800"/>
    </source>
</evidence>
<dbReference type="Gene3D" id="1.10.10.1800">
    <property type="entry name" value="tRNA uridine 5-carboxymethylaminomethyl modification enzyme MnmG/GidA"/>
    <property type="match status" value="1"/>
</dbReference>
<dbReference type="PANTHER" id="PTHR11806:SF0">
    <property type="entry name" value="PROTEIN MTO1 HOMOLOG, MITOCHONDRIAL"/>
    <property type="match status" value="1"/>
</dbReference>
<feature type="binding site" evidence="11">
    <location>
        <begin position="12"/>
        <end position="17"/>
    </location>
    <ligand>
        <name>FAD</name>
        <dbReference type="ChEBI" id="CHEBI:57692"/>
    </ligand>
</feature>
<evidence type="ECO:0000256" key="3">
    <source>
        <dbReference type="ARBA" id="ARBA00007653"/>
    </source>
</evidence>
<comment type="cofactor">
    <cofactor evidence="1 11">
        <name>FAD</name>
        <dbReference type="ChEBI" id="CHEBI:57692"/>
    </cofactor>
</comment>
<accession>A0A0S4M1L7</accession>
<feature type="domain" description="tRNA uridine 5-carboxymethylaminomethyl modification enzyme C-terminal subdomain" evidence="12">
    <location>
        <begin position="537"/>
        <end position="608"/>
    </location>
</feature>
<evidence type="ECO:0000256" key="4">
    <source>
        <dbReference type="ARBA" id="ARBA00020461"/>
    </source>
</evidence>
<dbReference type="EMBL" id="LN906597">
    <property type="protein sequence ID" value="CUT17136.1"/>
    <property type="molecule type" value="Genomic_DNA"/>
</dbReference>
<feature type="binding site" evidence="11">
    <location>
        <position position="124"/>
    </location>
    <ligand>
        <name>FAD</name>
        <dbReference type="ChEBI" id="CHEBI:57692"/>
    </ligand>
</feature>
<dbReference type="InterPro" id="IPR044920">
    <property type="entry name" value="MnmG_C_subdom_sf"/>
</dbReference>
<dbReference type="Pfam" id="PF21680">
    <property type="entry name" value="GIDA_C_1st"/>
    <property type="match status" value="1"/>
</dbReference>
<dbReference type="PROSITE" id="PS01281">
    <property type="entry name" value="GIDA_2"/>
    <property type="match status" value="1"/>
</dbReference>
<protein>
    <recommendedName>
        <fullName evidence="4 11">tRNA uridine 5-carboxymethylaminomethyl modification enzyme MnmG</fullName>
    </recommendedName>
    <alternativeName>
        <fullName evidence="10 11">Glucose-inhibited division protein A</fullName>
    </alternativeName>
</protein>
<name>A0A0S4M1L7_9BURK</name>
<evidence type="ECO:0000313" key="13">
    <source>
        <dbReference type="EMBL" id="CUT17136.1"/>
    </source>
</evidence>
<dbReference type="Pfam" id="PF13932">
    <property type="entry name" value="SAM_GIDA_C"/>
    <property type="match status" value="1"/>
</dbReference>
<dbReference type="STRING" id="1561003.Ark11_0279"/>
<dbReference type="InterPro" id="IPR004416">
    <property type="entry name" value="MnmG"/>
</dbReference>
<dbReference type="GO" id="GO:0005829">
    <property type="term" value="C:cytosol"/>
    <property type="evidence" value="ECO:0007669"/>
    <property type="project" value="TreeGrafter"/>
</dbReference>
<dbReference type="Proteomes" id="UP000198651">
    <property type="component" value="Chromosome I"/>
</dbReference>
<keyword evidence="11" id="KW-0963">Cytoplasm</keyword>
<keyword evidence="8 11" id="KW-0520">NAD</keyword>
<dbReference type="SMART" id="SM01228">
    <property type="entry name" value="GIDA_assoc_3"/>
    <property type="match status" value="1"/>
</dbReference>
<comment type="subcellular location">
    <subcellularLocation>
        <location evidence="11">Cytoplasm</location>
    </subcellularLocation>
</comment>
<comment type="function">
    <text evidence="2 11">NAD-binding protein involved in the addition of a carboxymethylaminomethyl (cmnm) group at the wobble position (U34) of certain tRNAs, forming tRNA-cmnm(5)s(2)U34.</text>
</comment>
<keyword evidence="7 11" id="KW-0274">FAD</keyword>
<dbReference type="InterPro" id="IPR026904">
    <property type="entry name" value="MnmG_C"/>
</dbReference>
<dbReference type="InterPro" id="IPR040131">
    <property type="entry name" value="MnmG_N"/>
</dbReference>
<dbReference type="FunFam" id="1.10.150.570:FF:000001">
    <property type="entry name" value="tRNA uridine 5-carboxymethylaminomethyl modification enzyme MnmG"/>
    <property type="match status" value="1"/>
</dbReference>
<keyword evidence="5 11" id="KW-0285">Flavoprotein</keyword>
<evidence type="ECO:0000256" key="1">
    <source>
        <dbReference type="ARBA" id="ARBA00001974"/>
    </source>
</evidence>
<dbReference type="InterPro" id="IPR047001">
    <property type="entry name" value="MnmG_C_subdom"/>
</dbReference>
<evidence type="ECO:0000313" key="14">
    <source>
        <dbReference type="Proteomes" id="UP000198651"/>
    </source>
</evidence>
<dbReference type="Gene3D" id="1.10.150.570">
    <property type="entry name" value="GidA associated domain, C-terminal subdomain"/>
    <property type="match status" value="1"/>
</dbReference>
<comment type="similarity">
    <text evidence="3 11">Belongs to the MnmG family.</text>
</comment>
<evidence type="ECO:0000256" key="7">
    <source>
        <dbReference type="ARBA" id="ARBA00022827"/>
    </source>
</evidence>
<feature type="binding site" evidence="11">
    <location>
        <position position="178"/>
    </location>
    <ligand>
        <name>FAD</name>
        <dbReference type="ChEBI" id="CHEBI:57692"/>
    </ligand>
</feature>
<dbReference type="HAMAP" id="MF_00129">
    <property type="entry name" value="MnmG_GidA"/>
    <property type="match status" value="1"/>
</dbReference>